<sequence>MGFRQAAVLSSVCFLLGVLFISFNADYRVLYQPLTEPSIEDAMQYYKTFYNAPKAVQNLLHAVAAIGVISLIAKLHRWDESAMFFDGSSLGAFVFGIMLYTTVVIPGIRTVVNPIPEETRQDQVEALRVLAAGNTLIVICLGLVLAFQGGQEWAKRTEAKVLAEVAAEEAKKAAKTTEKTAAPTEAVPEKS</sequence>
<feature type="region of interest" description="Disordered" evidence="1">
    <location>
        <begin position="171"/>
        <end position="191"/>
    </location>
</feature>
<evidence type="ECO:0008006" key="5">
    <source>
        <dbReference type="Google" id="ProtNLM"/>
    </source>
</evidence>
<dbReference type="SMART" id="SM00786">
    <property type="entry name" value="SHR3_chaperone"/>
    <property type="match status" value="1"/>
</dbReference>
<feature type="transmembrane region" description="Helical" evidence="2">
    <location>
        <begin position="87"/>
        <end position="108"/>
    </location>
</feature>
<dbReference type="GO" id="GO:0051082">
    <property type="term" value="F:unfolded protein binding"/>
    <property type="evidence" value="ECO:0007669"/>
    <property type="project" value="TreeGrafter"/>
</dbReference>
<dbReference type="EMBL" id="KN824279">
    <property type="protein sequence ID" value="KIM32798.1"/>
    <property type="molecule type" value="Genomic_DNA"/>
</dbReference>
<evidence type="ECO:0000256" key="1">
    <source>
        <dbReference type="SAM" id="MobiDB-lite"/>
    </source>
</evidence>
<proteinExistence type="predicted"/>
<dbReference type="Proteomes" id="UP000054097">
    <property type="component" value="Unassembled WGS sequence"/>
</dbReference>
<dbReference type="AlphaFoldDB" id="A0A0C2X3L5"/>
<reference evidence="4" key="2">
    <citation type="submission" date="2015-01" db="EMBL/GenBank/DDBJ databases">
        <title>Evolutionary Origins and Diversification of the Mycorrhizal Mutualists.</title>
        <authorList>
            <consortium name="DOE Joint Genome Institute"/>
            <consortium name="Mycorrhizal Genomics Consortium"/>
            <person name="Kohler A."/>
            <person name="Kuo A."/>
            <person name="Nagy L.G."/>
            <person name="Floudas D."/>
            <person name="Copeland A."/>
            <person name="Barry K.W."/>
            <person name="Cichocki N."/>
            <person name="Veneault-Fourrey C."/>
            <person name="LaButti K."/>
            <person name="Lindquist E.A."/>
            <person name="Lipzen A."/>
            <person name="Lundell T."/>
            <person name="Morin E."/>
            <person name="Murat C."/>
            <person name="Riley R."/>
            <person name="Ohm R."/>
            <person name="Sun H."/>
            <person name="Tunlid A."/>
            <person name="Henrissat B."/>
            <person name="Grigoriev I.V."/>
            <person name="Hibbett D.S."/>
            <person name="Martin F."/>
        </authorList>
    </citation>
    <scope>NUCLEOTIDE SEQUENCE [LARGE SCALE GENOMIC DNA]</scope>
    <source>
        <strain evidence="4">MAFF 305830</strain>
    </source>
</reference>
<keyword evidence="2" id="KW-0812">Transmembrane</keyword>
<dbReference type="STRING" id="933852.A0A0C2X3L5"/>
<dbReference type="Pfam" id="PF08229">
    <property type="entry name" value="SHR3_chaperone"/>
    <property type="match status" value="1"/>
</dbReference>
<evidence type="ECO:0000313" key="4">
    <source>
        <dbReference type="Proteomes" id="UP000054097"/>
    </source>
</evidence>
<dbReference type="GO" id="GO:0006888">
    <property type="term" value="P:endoplasmic reticulum to Golgi vesicle-mediated transport"/>
    <property type="evidence" value="ECO:0007669"/>
    <property type="project" value="TreeGrafter"/>
</dbReference>
<evidence type="ECO:0000256" key="2">
    <source>
        <dbReference type="SAM" id="Phobius"/>
    </source>
</evidence>
<reference evidence="3 4" key="1">
    <citation type="submission" date="2014-04" db="EMBL/GenBank/DDBJ databases">
        <authorList>
            <consortium name="DOE Joint Genome Institute"/>
            <person name="Kuo A."/>
            <person name="Zuccaro A."/>
            <person name="Kohler A."/>
            <person name="Nagy L.G."/>
            <person name="Floudas D."/>
            <person name="Copeland A."/>
            <person name="Barry K.W."/>
            <person name="Cichocki N."/>
            <person name="Veneault-Fourrey C."/>
            <person name="LaButti K."/>
            <person name="Lindquist E.A."/>
            <person name="Lipzen A."/>
            <person name="Lundell T."/>
            <person name="Morin E."/>
            <person name="Murat C."/>
            <person name="Sun H."/>
            <person name="Tunlid A."/>
            <person name="Henrissat B."/>
            <person name="Grigoriev I.V."/>
            <person name="Hibbett D.S."/>
            <person name="Martin F."/>
            <person name="Nordberg H.P."/>
            <person name="Cantor M.N."/>
            <person name="Hua S.X."/>
        </authorList>
    </citation>
    <scope>NUCLEOTIDE SEQUENCE [LARGE SCALE GENOMIC DNA]</scope>
    <source>
        <strain evidence="3 4">MAFF 305830</strain>
    </source>
</reference>
<feature type="transmembrane region" description="Helical" evidence="2">
    <location>
        <begin position="128"/>
        <end position="147"/>
    </location>
</feature>
<protein>
    <recommendedName>
        <fullName evidence="5">ER membrane protein SH3</fullName>
    </recommendedName>
</protein>
<dbReference type="InterPro" id="IPR013248">
    <property type="entry name" value="Psh3/Shr3"/>
</dbReference>
<accession>A0A0C2X3L5</accession>
<dbReference type="GO" id="GO:0005789">
    <property type="term" value="C:endoplasmic reticulum membrane"/>
    <property type="evidence" value="ECO:0007669"/>
    <property type="project" value="TreeGrafter"/>
</dbReference>
<dbReference type="OrthoDB" id="5229808at2759"/>
<dbReference type="PANTHER" id="PTHR28228">
    <property type="entry name" value="SECRETORY COMPONENT PROTEIN SHR3"/>
    <property type="match status" value="1"/>
</dbReference>
<gene>
    <name evidence="3" type="ORF">M408DRAFT_313003</name>
</gene>
<keyword evidence="4" id="KW-1185">Reference proteome</keyword>
<dbReference type="HOGENOM" id="CLU_080510_0_1_1"/>
<organism evidence="3 4">
    <name type="scientific">Serendipita vermifera MAFF 305830</name>
    <dbReference type="NCBI Taxonomy" id="933852"/>
    <lineage>
        <taxon>Eukaryota</taxon>
        <taxon>Fungi</taxon>
        <taxon>Dikarya</taxon>
        <taxon>Basidiomycota</taxon>
        <taxon>Agaricomycotina</taxon>
        <taxon>Agaricomycetes</taxon>
        <taxon>Sebacinales</taxon>
        <taxon>Serendipitaceae</taxon>
        <taxon>Serendipita</taxon>
    </lineage>
</organism>
<feature type="compositionally biased region" description="Low complexity" evidence="1">
    <location>
        <begin position="179"/>
        <end position="191"/>
    </location>
</feature>
<dbReference type="PANTHER" id="PTHR28228:SF1">
    <property type="entry name" value="SECRETORY COMPONENT PROTEIN SHR3"/>
    <property type="match status" value="1"/>
</dbReference>
<evidence type="ECO:0000313" key="3">
    <source>
        <dbReference type="EMBL" id="KIM32798.1"/>
    </source>
</evidence>
<keyword evidence="2" id="KW-0472">Membrane</keyword>
<keyword evidence="2" id="KW-1133">Transmembrane helix</keyword>
<feature type="transmembrane region" description="Helical" evidence="2">
    <location>
        <begin position="55"/>
        <end position="75"/>
    </location>
</feature>
<name>A0A0C2X3L5_SERVB</name>